<keyword evidence="2" id="KW-1185">Reference proteome</keyword>
<protein>
    <submittedName>
        <fullName evidence="1">Uncharacterized protein</fullName>
    </submittedName>
</protein>
<gene>
    <name evidence="1" type="ORF">OPT61_g1302</name>
</gene>
<organism evidence="1 2">
    <name type="scientific">Boeremia exigua</name>
    <dbReference type="NCBI Taxonomy" id="749465"/>
    <lineage>
        <taxon>Eukaryota</taxon>
        <taxon>Fungi</taxon>
        <taxon>Dikarya</taxon>
        <taxon>Ascomycota</taxon>
        <taxon>Pezizomycotina</taxon>
        <taxon>Dothideomycetes</taxon>
        <taxon>Pleosporomycetidae</taxon>
        <taxon>Pleosporales</taxon>
        <taxon>Pleosporineae</taxon>
        <taxon>Didymellaceae</taxon>
        <taxon>Boeremia</taxon>
    </lineage>
</organism>
<comment type="caution">
    <text evidence="1">The sequence shown here is derived from an EMBL/GenBank/DDBJ whole genome shotgun (WGS) entry which is preliminary data.</text>
</comment>
<proteinExistence type="predicted"/>
<reference evidence="1" key="1">
    <citation type="submission" date="2022-11" db="EMBL/GenBank/DDBJ databases">
        <title>Genome Sequence of Boeremia exigua.</title>
        <authorList>
            <person name="Buettner E."/>
        </authorList>
    </citation>
    <scope>NUCLEOTIDE SEQUENCE</scope>
    <source>
        <strain evidence="1">CU02</strain>
    </source>
</reference>
<sequence length="356" mass="36840">MRTVMLEDVAGGVEMPNHKVSGAPVFVVYLDTTYVHVVIINVLLQAAGAGDDALVLGLVCLCRSEAPVLQYGRVVDNALQGQLNFACPAKCSTKVEDKETRAALCCRRRVFEVAEKAGFQRVLGSRAARMSSCGRSVLVTKPRVEQGFFGCPCSVAGMPCLEINNVAETDDSSGHMECWSVYNVCACCVAGTRRYDGGQAKGSRRSAEGGWLRAAVARATADSHVGGVRAGPAAGRLAARAGWLSAAALSLQACETRAGKACQAPKGSAADCSAASVRARRPQSNCAQSATAAGQGRSSAHQLGGHPRTNAPICPLTPTPAARLPCTAIAVQARAALPAADCPSMPAGQICPRGES</sequence>
<dbReference type="EMBL" id="JAPHNI010000050">
    <property type="protein sequence ID" value="KAJ8117504.1"/>
    <property type="molecule type" value="Genomic_DNA"/>
</dbReference>
<name>A0ACC2IQZ4_9PLEO</name>
<evidence type="ECO:0000313" key="1">
    <source>
        <dbReference type="EMBL" id="KAJ8117504.1"/>
    </source>
</evidence>
<dbReference type="Proteomes" id="UP001153331">
    <property type="component" value="Unassembled WGS sequence"/>
</dbReference>
<evidence type="ECO:0000313" key="2">
    <source>
        <dbReference type="Proteomes" id="UP001153331"/>
    </source>
</evidence>
<accession>A0ACC2IQZ4</accession>